<comment type="caution">
    <text evidence="2">The sequence shown here is derived from an EMBL/GenBank/DDBJ whole genome shotgun (WGS) entry which is preliminary data.</text>
</comment>
<evidence type="ECO:0000313" key="2">
    <source>
        <dbReference type="EMBL" id="MBB5084427.1"/>
    </source>
</evidence>
<accession>A0A7W8ADZ0</accession>
<dbReference type="RefSeq" id="WP_184974386.1">
    <property type="nucleotide sequence ID" value="NZ_JACHIN010000023.1"/>
</dbReference>
<feature type="compositionally biased region" description="Pro residues" evidence="1">
    <location>
        <begin position="300"/>
        <end position="346"/>
    </location>
</feature>
<evidence type="ECO:0000313" key="3">
    <source>
        <dbReference type="Proteomes" id="UP000568380"/>
    </source>
</evidence>
<evidence type="ECO:0000256" key="1">
    <source>
        <dbReference type="SAM" id="MobiDB-lite"/>
    </source>
</evidence>
<dbReference type="AlphaFoldDB" id="A0A7W8ADZ0"/>
<protein>
    <submittedName>
        <fullName evidence="2">Uncharacterized protein</fullName>
    </submittedName>
</protein>
<keyword evidence="3" id="KW-1185">Reference proteome</keyword>
<sequence>MLQLGSQTFEVDGVTVFRDHADPDQFWYLATEVVLRTRSDGRAAFSFLQYRPDVKDAGIEGGGFLMLETAVSLPAATRSKIMGQAQALAPNPRLAAAPVESGSVRCLALNLEGPGGTTAPPGAFAPVTRIMGAAKPSLVGEETAAFSLVLDEAGATILEAAFANGLTPIGVVYDLTYSALTPDLHVEITADLDRVYTHFSAGLEAQIYWLRVGIDAGFEELVANGAIKIKVIDFEGTGDQAEKWALDFFKTDLLSKWFEPSLSLGKLQGPTQPEGLDAIFERAKKLIKPGSPSGGGTPPGGTPPGGTPPGGTPPGGTPPGGHPPGGSPPGGSPPGGSPPGGTPPGGSPSGGSPPGGSPPGGSPPGGSPPGGTPPPPPPPPPGGAPSPQESAGASIPALVSFKLKVLRQEERKKVTLVFERRKAVKRTYAPQGFVGLLLDDLADKSSYFLKVDLADSFFKKIDVDVATPVNFADIGLFATDVAIEYGGDGPEDFRLTQAAPGPARFTTFLNAARDLDFTVGMEHHFHANSGWIGEKLSYQVPPRRTKDRTLKADPQDDLGFLKLEIFPNRIDPGIVDAVDVDLRYDDGHTFQRRDIFRVRPKDVAQQWRLRLTRPAERSWTAQLTHHLSDGTTRVTPAFSGDASFLPVNDPFPDSLDILALPLFEPGTVRMAFLEVEYDDPANNYHRRARLEVPGAAVSPLPLRVALIDPGRREFRHQITIIRQDGALIRHPQVRGVDTLIGIHL</sequence>
<feature type="region of interest" description="Disordered" evidence="1">
    <location>
        <begin position="287"/>
        <end position="392"/>
    </location>
</feature>
<gene>
    <name evidence="2" type="ORF">HNR40_009936</name>
</gene>
<dbReference type="EMBL" id="JACHIN010000023">
    <property type="protein sequence ID" value="MBB5084427.1"/>
    <property type="molecule type" value="Genomic_DNA"/>
</dbReference>
<organism evidence="2 3">
    <name type="scientific">Nonomuraea endophytica</name>
    <dbReference type="NCBI Taxonomy" id="714136"/>
    <lineage>
        <taxon>Bacteria</taxon>
        <taxon>Bacillati</taxon>
        <taxon>Actinomycetota</taxon>
        <taxon>Actinomycetes</taxon>
        <taxon>Streptosporangiales</taxon>
        <taxon>Streptosporangiaceae</taxon>
        <taxon>Nonomuraea</taxon>
    </lineage>
</organism>
<dbReference type="Proteomes" id="UP000568380">
    <property type="component" value="Unassembled WGS sequence"/>
</dbReference>
<feature type="compositionally biased region" description="Pro residues" evidence="1">
    <location>
        <begin position="355"/>
        <end position="384"/>
    </location>
</feature>
<reference evidence="2 3" key="1">
    <citation type="submission" date="2020-08" db="EMBL/GenBank/DDBJ databases">
        <title>Genomic Encyclopedia of Type Strains, Phase IV (KMG-IV): sequencing the most valuable type-strain genomes for metagenomic binning, comparative biology and taxonomic classification.</title>
        <authorList>
            <person name="Goeker M."/>
        </authorList>
    </citation>
    <scope>NUCLEOTIDE SEQUENCE [LARGE SCALE GENOMIC DNA]</scope>
    <source>
        <strain evidence="2 3">DSM 45385</strain>
    </source>
</reference>
<proteinExistence type="predicted"/>
<name>A0A7W8ADZ0_9ACTN</name>